<name>A0ABU5AED8_9HYPH</name>
<organism evidence="2 3">
    <name type="scientific">Mesorhizobium vachelliae</name>
    <dbReference type="NCBI Taxonomy" id="3072309"/>
    <lineage>
        <taxon>Bacteria</taxon>
        <taxon>Pseudomonadati</taxon>
        <taxon>Pseudomonadota</taxon>
        <taxon>Alphaproteobacteria</taxon>
        <taxon>Hyphomicrobiales</taxon>
        <taxon>Phyllobacteriaceae</taxon>
        <taxon>Mesorhizobium</taxon>
    </lineage>
</organism>
<comment type="caution">
    <text evidence="2">The sequence shown here is derived from an EMBL/GenBank/DDBJ whole genome shotgun (WGS) entry which is preliminary data.</text>
</comment>
<proteinExistence type="predicted"/>
<feature type="region of interest" description="Disordered" evidence="1">
    <location>
        <begin position="44"/>
        <end position="65"/>
    </location>
</feature>
<dbReference type="RefSeq" id="WP_320253207.1">
    <property type="nucleotide sequence ID" value="NZ_JAVIIQ010000024.1"/>
</dbReference>
<dbReference type="Proteomes" id="UP001285154">
    <property type="component" value="Unassembled WGS sequence"/>
</dbReference>
<reference evidence="2 3" key="1">
    <citation type="submission" date="2023-08" db="EMBL/GenBank/DDBJ databases">
        <title>Implementing the SeqCode for naming new Mesorhizobium species isolated from Vachellia karroo root nodules.</title>
        <authorList>
            <person name="Van Lill M."/>
        </authorList>
    </citation>
    <scope>NUCLEOTIDE SEQUENCE [LARGE SCALE GENOMIC DNA]</scope>
    <source>
        <strain evidence="2 3">VK25D</strain>
    </source>
</reference>
<dbReference type="EMBL" id="JAVIIQ010000024">
    <property type="protein sequence ID" value="MDX8535639.1"/>
    <property type="molecule type" value="Genomic_DNA"/>
</dbReference>
<protein>
    <submittedName>
        <fullName evidence="2">Uncharacterized protein</fullName>
    </submittedName>
</protein>
<gene>
    <name evidence="2" type="ORF">RFM42_32030</name>
</gene>
<accession>A0ABU5AED8</accession>
<evidence type="ECO:0000313" key="3">
    <source>
        <dbReference type="Proteomes" id="UP001285154"/>
    </source>
</evidence>
<sequence length="84" mass="9497">MKDDRLKRIRRFLYLDGPSNIINDPASAIGPSLPALRRGFVEEEGAGSDYKQKHSRRRALGSVGRIQERPLKARRDLSDSLHAL</sequence>
<keyword evidence="3" id="KW-1185">Reference proteome</keyword>
<evidence type="ECO:0000313" key="2">
    <source>
        <dbReference type="EMBL" id="MDX8535639.1"/>
    </source>
</evidence>
<evidence type="ECO:0000256" key="1">
    <source>
        <dbReference type="SAM" id="MobiDB-lite"/>
    </source>
</evidence>